<dbReference type="SUPFAM" id="SSF47413">
    <property type="entry name" value="lambda repressor-like DNA-binding domains"/>
    <property type="match status" value="1"/>
</dbReference>
<feature type="domain" description="HTH cro/C1-type" evidence="4">
    <location>
        <begin position="23"/>
        <end position="77"/>
    </location>
</feature>
<dbReference type="InterPro" id="IPR001387">
    <property type="entry name" value="Cro/C1-type_HTH"/>
</dbReference>
<sequence length="89" mass="10253">MIYSQHFLIFVLVEIKSKIGSRIKELRDVKQMSQKDLAYASNLDRSYIASVENGKRNISIVNIEKISSALGVDLKEFFKTKHFENITTD</sequence>
<dbReference type="Pfam" id="PF01381">
    <property type="entry name" value="HTH_3"/>
    <property type="match status" value="1"/>
</dbReference>
<evidence type="ECO:0000313" key="5">
    <source>
        <dbReference type="EMBL" id="PZX37150.1"/>
    </source>
</evidence>
<reference evidence="5 6" key="1">
    <citation type="submission" date="2018-06" db="EMBL/GenBank/DDBJ databases">
        <title>Genomic Encyclopedia of Archaeal and Bacterial Type Strains, Phase II (KMG-II): from individual species to whole genera.</title>
        <authorList>
            <person name="Goeker M."/>
        </authorList>
    </citation>
    <scope>NUCLEOTIDE SEQUENCE [LARGE SCALE GENOMIC DNA]</scope>
    <source>
        <strain evidence="5 6">DSM 17205</strain>
    </source>
</reference>
<comment type="caution">
    <text evidence="5">The sequence shown here is derived from an EMBL/GenBank/DDBJ whole genome shotgun (WGS) entry which is preliminary data.</text>
</comment>
<evidence type="ECO:0000256" key="3">
    <source>
        <dbReference type="ARBA" id="ARBA00023163"/>
    </source>
</evidence>
<dbReference type="CDD" id="cd00093">
    <property type="entry name" value="HTH_XRE"/>
    <property type="match status" value="1"/>
</dbReference>
<keyword evidence="3" id="KW-0804">Transcription</keyword>
<protein>
    <submittedName>
        <fullName evidence="5">Helix-turn-helix protein</fullName>
    </submittedName>
</protein>
<gene>
    <name evidence="5" type="ORF">LX97_03172</name>
</gene>
<dbReference type="InterPro" id="IPR050807">
    <property type="entry name" value="TransReg_Diox_bact_type"/>
</dbReference>
<dbReference type="EMBL" id="QKZR01000007">
    <property type="protein sequence ID" value="PZX37150.1"/>
    <property type="molecule type" value="Genomic_DNA"/>
</dbReference>
<dbReference type="PANTHER" id="PTHR46797:SF23">
    <property type="entry name" value="HTH-TYPE TRANSCRIPTIONAL REGULATOR SUTR"/>
    <property type="match status" value="1"/>
</dbReference>
<dbReference type="PROSITE" id="PS50943">
    <property type="entry name" value="HTH_CROC1"/>
    <property type="match status" value="1"/>
</dbReference>
<proteinExistence type="predicted"/>
<keyword evidence="6" id="KW-1185">Reference proteome</keyword>
<dbReference type="RefSeq" id="WP_236613380.1">
    <property type="nucleotide sequence ID" value="NZ_QKZR01000007.1"/>
</dbReference>
<dbReference type="InterPro" id="IPR010982">
    <property type="entry name" value="Lambda_DNA-bd_dom_sf"/>
</dbReference>
<dbReference type="Gene3D" id="1.10.260.40">
    <property type="entry name" value="lambda repressor-like DNA-binding domains"/>
    <property type="match status" value="1"/>
</dbReference>
<keyword evidence="1" id="KW-0805">Transcription regulation</keyword>
<name>A0ABX5PUJ5_9FLAO</name>
<organism evidence="5 6">
    <name type="scientific">Nonlabens dokdonensis</name>
    <dbReference type="NCBI Taxonomy" id="328515"/>
    <lineage>
        <taxon>Bacteria</taxon>
        <taxon>Pseudomonadati</taxon>
        <taxon>Bacteroidota</taxon>
        <taxon>Flavobacteriia</taxon>
        <taxon>Flavobacteriales</taxon>
        <taxon>Flavobacteriaceae</taxon>
        <taxon>Nonlabens</taxon>
    </lineage>
</organism>
<accession>A0ABX5PUJ5</accession>
<dbReference type="PANTHER" id="PTHR46797">
    <property type="entry name" value="HTH-TYPE TRANSCRIPTIONAL REGULATOR"/>
    <property type="match status" value="1"/>
</dbReference>
<evidence type="ECO:0000256" key="1">
    <source>
        <dbReference type="ARBA" id="ARBA00023015"/>
    </source>
</evidence>
<dbReference type="Proteomes" id="UP000248584">
    <property type="component" value="Unassembled WGS sequence"/>
</dbReference>
<dbReference type="SMART" id="SM00530">
    <property type="entry name" value="HTH_XRE"/>
    <property type="match status" value="1"/>
</dbReference>
<evidence type="ECO:0000256" key="2">
    <source>
        <dbReference type="ARBA" id="ARBA00023125"/>
    </source>
</evidence>
<evidence type="ECO:0000259" key="4">
    <source>
        <dbReference type="PROSITE" id="PS50943"/>
    </source>
</evidence>
<keyword evidence="2" id="KW-0238">DNA-binding</keyword>
<evidence type="ECO:0000313" key="6">
    <source>
        <dbReference type="Proteomes" id="UP000248584"/>
    </source>
</evidence>